<name>A0ABQ3HRB8_9SPHI</name>
<dbReference type="PROSITE" id="PS51257">
    <property type="entry name" value="PROKAR_LIPOPROTEIN"/>
    <property type="match status" value="1"/>
</dbReference>
<reference evidence="3" key="1">
    <citation type="journal article" date="2019" name="Int. J. Syst. Evol. Microbiol.">
        <title>The Global Catalogue of Microorganisms (GCM) 10K type strain sequencing project: providing services to taxonomists for standard genome sequencing and annotation.</title>
        <authorList>
            <consortium name="The Broad Institute Genomics Platform"/>
            <consortium name="The Broad Institute Genome Sequencing Center for Infectious Disease"/>
            <person name="Wu L."/>
            <person name="Ma J."/>
        </authorList>
    </citation>
    <scope>NUCLEOTIDE SEQUENCE [LARGE SCALE GENOMIC DNA]</scope>
    <source>
        <strain evidence="3">CGMCC 1.12966</strain>
    </source>
</reference>
<protein>
    <recommendedName>
        <fullName evidence="1">DUF5008 domain-containing protein</fullName>
    </recommendedName>
</protein>
<dbReference type="InterPro" id="IPR013431">
    <property type="entry name" value="Delta_60_rpt"/>
</dbReference>
<dbReference type="InterPro" id="IPR013783">
    <property type="entry name" value="Ig-like_fold"/>
</dbReference>
<dbReference type="Proteomes" id="UP000620550">
    <property type="component" value="Unassembled WGS sequence"/>
</dbReference>
<evidence type="ECO:0000259" key="1">
    <source>
        <dbReference type="Pfam" id="PF16400"/>
    </source>
</evidence>
<dbReference type="InterPro" id="IPR011047">
    <property type="entry name" value="Quinoprotein_ADH-like_sf"/>
</dbReference>
<dbReference type="Gene3D" id="2.80.10.50">
    <property type="match status" value="1"/>
</dbReference>
<proteinExistence type="predicted"/>
<evidence type="ECO:0000313" key="2">
    <source>
        <dbReference type="EMBL" id="GHE23389.1"/>
    </source>
</evidence>
<gene>
    <name evidence="2" type="ORF">GCM10017764_03570</name>
</gene>
<dbReference type="RefSeq" id="WP_189624877.1">
    <property type="nucleotide sequence ID" value="NZ_BNAF01000001.1"/>
</dbReference>
<dbReference type="Pfam" id="PF16400">
    <property type="entry name" value="DUF5008"/>
    <property type="match status" value="1"/>
</dbReference>
<feature type="domain" description="DUF5008" evidence="1">
    <location>
        <begin position="18"/>
        <end position="118"/>
    </location>
</feature>
<dbReference type="Pfam" id="PF17164">
    <property type="entry name" value="DUF5122"/>
    <property type="match status" value="3"/>
</dbReference>
<dbReference type="SUPFAM" id="SSF50998">
    <property type="entry name" value="Quinoprotein alcohol dehydrogenase-like"/>
    <property type="match status" value="1"/>
</dbReference>
<evidence type="ECO:0000313" key="3">
    <source>
        <dbReference type="Proteomes" id="UP000620550"/>
    </source>
</evidence>
<dbReference type="InterPro" id="IPR032175">
    <property type="entry name" value="DUF5008"/>
</dbReference>
<accession>A0ABQ3HRB8</accession>
<dbReference type="Gene3D" id="2.60.40.10">
    <property type="entry name" value="Immunoglobulins"/>
    <property type="match status" value="1"/>
</dbReference>
<comment type="caution">
    <text evidence="2">The sequence shown here is derived from an EMBL/GenBank/DDBJ whole genome shotgun (WGS) entry which is preliminary data.</text>
</comment>
<keyword evidence="3" id="KW-1185">Reference proteome</keyword>
<dbReference type="EMBL" id="BNAF01000001">
    <property type="protein sequence ID" value="GHE23389.1"/>
    <property type="molecule type" value="Genomic_DNA"/>
</dbReference>
<organism evidence="2 3">
    <name type="scientific">Sphingobacterium griseoflavum</name>
    <dbReference type="NCBI Taxonomy" id="1474952"/>
    <lineage>
        <taxon>Bacteria</taxon>
        <taxon>Pseudomonadati</taxon>
        <taxon>Bacteroidota</taxon>
        <taxon>Sphingobacteriia</taxon>
        <taxon>Sphingobacteriales</taxon>
        <taxon>Sphingobacteriaceae</taxon>
        <taxon>Sphingobacterium</taxon>
    </lineage>
</organism>
<sequence length="525" mass="56967">MMKTTITLFFGWLSIVLLMVSCNKNLQVGQDPYAGGQGSLGIGFLGNFPTPERARPGELVEFTVRGLTLHRANLEFFINDTPVELVSVQDSLVVIRVPEEISSGNAKVVVNNQVFYGPRLQIEGDASFDTNYGMVNGFNGPVNDFIDHLGGYIVVGNFSNFENQANNTSTFIQGIHFIDANGRTSSRMTFGKGGFGINSIARSSSGSFLLGGALSTFNGRPVQGMARIWPSGELDTMIVEVINTTENPLNSYDTVSAFNAGVRGSIVRVFGAADNKVVAVGNFDHHLHVDYSYSSRDNRHTIPTVARSIVRMHPDGRLDSTFLYNHSGANGVIADASQMPDGKIVIVGSFTSFNGRPAPGMVRLNTDGTIDETFAVGSAASRIQRISYNPVRRKFVVVGNFSSFNGVAAKGIVLLSENGTQDETFHFGEIEAARPLYGQLLNNGKMILHGTFERYNGVSRANLLLLEPDGSLVQRYNSFSPFTGTLQKVLEATSSTGRPALLLGGNISNFDAHRVGNFFRMEIRD</sequence>